<dbReference type="EMBL" id="JAQIZZ010000002">
    <property type="protein sequence ID" value="KAJ5552670.1"/>
    <property type="molecule type" value="Genomic_DNA"/>
</dbReference>
<keyword evidence="1" id="KW-0732">Signal</keyword>
<accession>A0AAD6GK42</accession>
<reference evidence="2 3" key="1">
    <citation type="journal article" date="2023" name="IMA Fungus">
        <title>Comparative genomic study of the Penicillium genus elucidates a diverse pangenome and 15 lateral gene transfer events.</title>
        <authorList>
            <person name="Petersen C."/>
            <person name="Sorensen T."/>
            <person name="Nielsen M.R."/>
            <person name="Sondergaard T.E."/>
            <person name="Sorensen J.L."/>
            <person name="Fitzpatrick D.A."/>
            <person name="Frisvad J.C."/>
            <person name="Nielsen K.L."/>
        </authorList>
    </citation>
    <scope>NUCLEOTIDE SEQUENCE [LARGE SCALE GENOMIC DNA]</scope>
    <source>
        <strain evidence="2 3">IBT 35679</strain>
    </source>
</reference>
<dbReference type="Proteomes" id="UP001220324">
    <property type="component" value="Unassembled WGS sequence"/>
</dbReference>
<name>A0AAD6GK42_9EURO</name>
<sequence length="86" mass="9758">MRFSTAIFTCLAGAMLTSAMPVDKAVREAADSDDQVAYTWALPESRKREDSDDKVAYTWALPESRKREDSDDKVAYTWALPESRKH</sequence>
<evidence type="ECO:0000313" key="2">
    <source>
        <dbReference type="EMBL" id="KAJ5552670.1"/>
    </source>
</evidence>
<organism evidence="2 3">
    <name type="scientific">Penicillium frequentans</name>
    <dbReference type="NCBI Taxonomy" id="3151616"/>
    <lineage>
        <taxon>Eukaryota</taxon>
        <taxon>Fungi</taxon>
        <taxon>Dikarya</taxon>
        <taxon>Ascomycota</taxon>
        <taxon>Pezizomycotina</taxon>
        <taxon>Eurotiomycetes</taxon>
        <taxon>Eurotiomycetidae</taxon>
        <taxon>Eurotiales</taxon>
        <taxon>Aspergillaceae</taxon>
        <taxon>Penicillium</taxon>
    </lineage>
</organism>
<comment type="caution">
    <text evidence="2">The sequence shown here is derived from an EMBL/GenBank/DDBJ whole genome shotgun (WGS) entry which is preliminary data.</text>
</comment>
<proteinExistence type="predicted"/>
<evidence type="ECO:0000256" key="1">
    <source>
        <dbReference type="SAM" id="SignalP"/>
    </source>
</evidence>
<protein>
    <submittedName>
        <fullName evidence="2">Uncharacterized protein</fullName>
    </submittedName>
</protein>
<evidence type="ECO:0000313" key="3">
    <source>
        <dbReference type="Proteomes" id="UP001220324"/>
    </source>
</evidence>
<keyword evidence="3" id="KW-1185">Reference proteome</keyword>
<feature type="chain" id="PRO_5042230860" evidence="1">
    <location>
        <begin position="20"/>
        <end position="86"/>
    </location>
</feature>
<feature type="signal peptide" evidence="1">
    <location>
        <begin position="1"/>
        <end position="19"/>
    </location>
</feature>
<dbReference type="AlphaFoldDB" id="A0AAD6GK42"/>
<gene>
    <name evidence="2" type="ORF">N7494_002048</name>
</gene>